<keyword evidence="2" id="KW-1185">Reference proteome</keyword>
<name>A0A418PQA9_9BACT</name>
<evidence type="ECO:0000313" key="2">
    <source>
        <dbReference type="Proteomes" id="UP000283522"/>
    </source>
</evidence>
<dbReference type="Proteomes" id="UP000283522">
    <property type="component" value="Unassembled WGS sequence"/>
</dbReference>
<dbReference type="EMBL" id="QXML01000006">
    <property type="protein sequence ID" value="RIW14472.1"/>
    <property type="molecule type" value="Genomic_DNA"/>
</dbReference>
<dbReference type="AlphaFoldDB" id="A0A418PQA9"/>
<proteinExistence type="predicted"/>
<evidence type="ECO:0000313" key="1">
    <source>
        <dbReference type="EMBL" id="RIW14472.1"/>
    </source>
</evidence>
<comment type="caution">
    <text evidence="1">The sequence shown here is derived from an EMBL/GenBank/DDBJ whole genome shotgun (WGS) entry which is preliminary data.</text>
</comment>
<accession>A0A418PQA9</accession>
<dbReference type="RefSeq" id="WP_119478270.1">
    <property type="nucleotide sequence ID" value="NZ_QXML01000006.1"/>
</dbReference>
<protein>
    <submittedName>
        <fullName evidence="1">Uncharacterized protein</fullName>
    </submittedName>
</protein>
<reference evidence="1 2" key="1">
    <citation type="submission" date="2018-09" db="EMBL/GenBank/DDBJ databases">
        <authorList>
            <person name="Wang X."/>
            <person name="Du Z."/>
        </authorList>
    </citation>
    <scope>NUCLEOTIDE SEQUENCE [LARGE SCALE GENOMIC DNA]</scope>
    <source>
        <strain evidence="1 2">N3</strain>
    </source>
</reference>
<dbReference type="OrthoDB" id="828021at2"/>
<gene>
    <name evidence="1" type="ORF">D0X99_13005</name>
</gene>
<sequence>MKTNLKENSISTKAILLSTALFLGTLPFALATSSETQKLEEMNYQIEISELKELPTITLVDKNLRIVAEFYGNPSEVKHQFEKTFQQAELLAKHNNQSIYVVVNQ</sequence>
<organism evidence="1 2">
    <name type="scientific">Algoriphagus lacus</name>
    <dbReference type="NCBI Taxonomy" id="2056311"/>
    <lineage>
        <taxon>Bacteria</taxon>
        <taxon>Pseudomonadati</taxon>
        <taxon>Bacteroidota</taxon>
        <taxon>Cytophagia</taxon>
        <taxon>Cytophagales</taxon>
        <taxon>Cyclobacteriaceae</taxon>
        <taxon>Algoriphagus</taxon>
    </lineage>
</organism>